<feature type="domain" description="N-acetyltransferase" evidence="3">
    <location>
        <begin position="2"/>
        <end position="155"/>
    </location>
</feature>
<dbReference type="GO" id="GO:0016747">
    <property type="term" value="F:acyltransferase activity, transferring groups other than amino-acyl groups"/>
    <property type="evidence" value="ECO:0007669"/>
    <property type="project" value="InterPro"/>
</dbReference>
<dbReference type="PANTHER" id="PTHR43420:SF47">
    <property type="entry name" value="N-ACETYLTRANSFERASE DOMAIN-CONTAINING PROTEIN"/>
    <property type="match status" value="1"/>
</dbReference>
<dbReference type="PROSITE" id="PS51186">
    <property type="entry name" value="GNAT"/>
    <property type="match status" value="1"/>
</dbReference>
<dbReference type="OrthoDB" id="4228396at2"/>
<dbReference type="CDD" id="cd04301">
    <property type="entry name" value="NAT_SF"/>
    <property type="match status" value="1"/>
</dbReference>
<protein>
    <recommendedName>
        <fullName evidence="3">N-acetyltransferase domain-containing protein</fullName>
    </recommendedName>
</protein>
<dbReference type="RefSeq" id="WP_077590227.1">
    <property type="nucleotide sequence ID" value="NZ_CP019640.1"/>
</dbReference>
<sequence>MIRIEKLADCTMADGAEAWNRGFEGYFFDMTTTPEAFEKRLDQEGLAPELSLVVFHGGQPAGLVLNGIRKSGNKKIGWNGGTGVASSLRGSGIGKKLMEQTLAIFKANGVQTATLEAIKENDPAIALYEKVGYRIIDRLQFLHLHGEVEHSMEPARFFRTERTIPEKAGELPFYRSAYPWQTLWQSAKGGEALIAFDETGQPAGYAVFRKAYDETGMHTATVLLQCEADPAIQDACKVIGQLLAETFDGFTGEIKRVAVNIPVTRSADTLKILHDRGFQVTSEQVDMAKEL</sequence>
<dbReference type="Pfam" id="PF00583">
    <property type="entry name" value="Acetyltransf_1"/>
    <property type="match status" value="1"/>
</dbReference>
<accession>A0A1Q2L1P7</accession>
<dbReference type="InterPro" id="IPR016181">
    <property type="entry name" value="Acyl_CoA_acyltransferase"/>
</dbReference>
<proteinExistence type="predicted"/>
<keyword evidence="5" id="KW-1185">Reference proteome</keyword>
<dbReference type="KEGG" id="pmar:B0X71_15340"/>
<keyword evidence="1" id="KW-0808">Transferase</keyword>
<dbReference type="InterPro" id="IPR000182">
    <property type="entry name" value="GNAT_dom"/>
</dbReference>
<organism evidence="4 5">
    <name type="scientific">Planococcus lenghuensis</name>
    <dbReference type="NCBI Taxonomy" id="2213202"/>
    <lineage>
        <taxon>Bacteria</taxon>
        <taxon>Bacillati</taxon>
        <taxon>Bacillota</taxon>
        <taxon>Bacilli</taxon>
        <taxon>Bacillales</taxon>
        <taxon>Caryophanaceae</taxon>
        <taxon>Planococcus</taxon>
    </lineage>
</organism>
<dbReference type="AlphaFoldDB" id="A0A1Q2L1P7"/>
<gene>
    <name evidence="4" type="ORF">B0X71_15340</name>
</gene>
<dbReference type="EMBL" id="CP019640">
    <property type="protein sequence ID" value="AQQ54336.1"/>
    <property type="molecule type" value="Genomic_DNA"/>
</dbReference>
<dbReference type="SUPFAM" id="SSF55729">
    <property type="entry name" value="Acyl-CoA N-acyltransferases (Nat)"/>
    <property type="match status" value="1"/>
</dbReference>
<dbReference type="PANTHER" id="PTHR43420">
    <property type="entry name" value="ACETYLTRANSFERASE"/>
    <property type="match status" value="1"/>
</dbReference>
<dbReference type="Proteomes" id="UP000188184">
    <property type="component" value="Chromosome"/>
</dbReference>
<dbReference type="Gene3D" id="3.40.630.30">
    <property type="match status" value="1"/>
</dbReference>
<evidence type="ECO:0000259" key="3">
    <source>
        <dbReference type="PROSITE" id="PS51186"/>
    </source>
</evidence>
<evidence type="ECO:0000313" key="5">
    <source>
        <dbReference type="Proteomes" id="UP000188184"/>
    </source>
</evidence>
<dbReference type="InterPro" id="IPR050680">
    <property type="entry name" value="YpeA/RimI_acetyltransf"/>
</dbReference>
<keyword evidence="2" id="KW-0012">Acyltransferase</keyword>
<evidence type="ECO:0000313" key="4">
    <source>
        <dbReference type="EMBL" id="AQQ54336.1"/>
    </source>
</evidence>
<evidence type="ECO:0000256" key="2">
    <source>
        <dbReference type="ARBA" id="ARBA00023315"/>
    </source>
</evidence>
<evidence type="ECO:0000256" key="1">
    <source>
        <dbReference type="ARBA" id="ARBA00022679"/>
    </source>
</evidence>
<name>A0A1Q2L1P7_9BACL</name>
<reference evidence="4 5" key="1">
    <citation type="submission" date="2017-02" db="EMBL/GenBank/DDBJ databases">
        <title>The complete genomic sequence of a novel cold adapted crude oil-degrading bacterium Planococcus qaidamina Y42.</title>
        <authorList>
            <person name="Yang R."/>
        </authorList>
    </citation>
    <scope>NUCLEOTIDE SEQUENCE [LARGE SCALE GENOMIC DNA]</scope>
    <source>
        <strain evidence="4 5">Y42</strain>
    </source>
</reference>